<accession>A0AA36GWQ7</accession>
<proteinExistence type="predicted"/>
<dbReference type="Proteomes" id="UP001176961">
    <property type="component" value="Unassembled WGS sequence"/>
</dbReference>
<evidence type="ECO:0000256" key="1">
    <source>
        <dbReference type="SAM" id="Phobius"/>
    </source>
</evidence>
<sequence length="110" mass="12359">MRISEMANGTFLGGVSLWECATRGYMVFSIFGRELVSLSMLFMAAERIFVVLSIGTYRLYATPVARFVAVAICLLVCLISILIMFLTSYYDSRIEVEDDKYCGISGRLLK</sequence>
<feature type="transmembrane region" description="Helical" evidence="1">
    <location>
        <begin position="67"/>
        <end position="90"/>
    </location>
</feature>
<keyword evidence="1" id="KW-0472">Membrane</keyword>
<evidence type="ECO:0000313" key="2">
    <source>
        <dbReference type="EMBL" id="CAJ0599717.1"/>
    </source>
</evidence>
<reference evidence="2" key="1">
    <citation type="submission" date="2023-07" db="EMBL/GenBank/DDBJ databases">
        <authorList>
            <consortium name="CYATHOMIX"/>
        </authorList>
    </citation>
    <scope>NUCLEOTIDE SEQUENCE</scope>
    <source>
        <strain evidence="2">N/A</strain>
    </source>
</reference>
<evidence type="ECO:0000313" key="3">
    <source>
        <dbReference type="Proteomes" id="UP001176961"/>
    </source>
</evidence>
<dbReference type="EMBL" id="CATQJL010000223">
    <property type="protein sequence ID" value="CAJ0599717.1"/>
    <property type="molecule type" value="Genomic_DNA"/>
</dbReference>
<comment type="caution">
    <text evidence="2">The sequence shown here is derived from an EMBL/GenBank/DDBJ whole genome shotgun (WGS) entry which is preliminary data.</text>
</comment>
<feature type="transmembrane region" description="Helical" evidence="1">
    <location>
        <begin position="35"/>
        <end position="55"/>
    </location>
</feature>
<name>A0AA36GWQ7_CYLNA</name>
<keyword evidence="1" id="KW-1133">Transmembrane helix</keyword>
<keyword evidence="1" id="KW-0812">Transmembrane</keyword>
<dbReference type="Gene3D" id="1.20.1070.10">
    <property type="entry name" value="Rhodopsin 7-helix transmembrane proteins"/>
    <property type="match status" value="1"/>
</dbReference>
<gene>
    <name evidence="2" type="ORF">CYNAS_LOCUS11700</name>
</gene>
<keyword evidence="3" id="KW-1185">Reference proteome</keyword>
<dbReference type="AlphaFoldDB" id="A0AA36GWQ7"/>
<organism evidence="2 3">
    <name type="scientific">Cylicocyclus nassatus</name>
    <name type="common">Nematode worm</name>
    <dbReference type="NCBI Taxonomy" id="53992"/>
    <lineage>
        <taxon>Eukaryota</taxon>
        <taxon>Metazoa</taxon>
        <taxon>Ecdysozoa</taxon>
        <taxon>Nematoda</taxon>
        <taxon>Chromadorea</taxon>
        <taxon>Rhabditida</taxon>
        <taxon>Rhabditina</taxon>
        <taxon>Rhabditomorpha</taxon>
        <taxon>Strongyloidea</taxon>
        <taxon>Strongylidae</taxon>
        <taxon>Cylicocyclus</taxon>
    </lineage>
</organism>
<protein>
    <submittedName>
        <fullName evidence="2">Uncharacterized protein</fullName>
    </submittedName>
</protein>